<evidence type="ECO:0008006" key="3">
    <source>
        <dbReference type="Google" id="ProtNLM"/>
    </source>
</evidence>
<proteinExistence type="predicted"/>
<sequence>MKWIESFVPTKTELVKGSEKAIEGSEQATKGSSKRPAGKLEQEDAKRHRIEEENESAELKRCLKIIPDNDDDVTIEATPLSSKSPTIVDYKIYKEGRKSFFKIIRADGKFLRYIVTSKGIRGNPEKTKAVMNMPSSSSLKQMQWLSAATEEAFQAVKKLIAKLPMLTAPMKDKELMVYLSAANEAVSAVLLVERNERQIQIHYDTMVEDSHAHTRAAEQEETSMEEKMQKVRRTRSGACLILIDSKGTEYSYALRLNFTNSNNDVEYEALLTCLRIVAEIKV</sequence>
<evidence type="ECO:0000256" key="1">
    <source>
        <dbReference type="SAM" id="MobiDB-lite"/>
    </source>
</evidence>
<dbReference type="EMBL" id="BKCJ010008218">
    <property type="protein sequence ID" value="GEU81140.1"/>
    <property type="molecule type" value="Genomic_DNA"/>
</dbReference>
<dbReference type="SUPFAM" id="SSF56672">
    <property type="entry name" value="DNA/RNA polymerases"/>
    <property type="match status" value="1"/>
</dbReference>
<dbReference type="PANTHER" id="PTHR48475:SF1">
    <property type="entry name" value="RNASE H TYPE-1 DOMAIN-CONTAINING PROTEIN"/>
    <property type="match status" value="1"/>
</dbReference>
<reference evidence="2" key="1">
    <citation type="journal article" date="2019" name="Sci. Rep.">
        <title>Draft genome of Tanacetum cinerariifolium, the natural source of mosquito coil.</title>
        <authorList>
            <person name="Yamashiro T."/>
            <person name="Shiraishi A."/>
            <person name="Satake H."/>
            <person name="Nakayama K."/>
        </authorList>
    </citation>
    <scope>NUCLEOTIDE SEQUENCE</scope>
</reference>
<feature type="region of interest" description="Disordered" evidence="1">
    <location>
        <begin position="16"/>
        <end position="53"/>
    </location>
</feature>
<accession>A0A6L2N4P9</accession>
<evidence type="ECO:0000313" key="2">
    <source>
        <dbReference type="EMBL" id="GEU81140.1"/>
    </source>
</evidence>
<name>A0A6L2N4P9_TANCI</name>
<dbReference type="InterPro" id="IPR043502">
    <property type="entry name" value="DNA/RNA_pol_sf"/>
</dbReference>
<feature type="compositionally biased region" description="Basic and acidic residues" evidence="1">
    <location>
        <begin position="38"/>
        <end position="53"/>
    </location>
</feature>
<organism evidence="2">
    <name type="scientific">Tanacetum cinerariifolium</name>
    <name type="common">Dalmatian daisy</name>
    <name type="synonym">Chrysanthemum cinerariifolium</name>
    <dbReference type="NCBI Taxonomy" id="118510"/>
    <lineage>
        <taxon>Eukaryota</taxon>
        <taxon>Viridiplantae</taxon>
        <taxon>Streptophyta</taxon>
        <taxon>Embryophyta</taxon>
        <taxon>Tracheophyta</taxon>
        <taxon>Spermatophyta</taxon>
        <taxon>Magnoliopsida</taxon>
        <taxon>eudicotyledons</taxon>
        <taxon>Gunneridae</taxon>
        <taxon>Pentapetalae</taxon>
        <taxon>asterids</taxon>
        <taxon>campanulids</taxon>
        <taxon>Asterales</taxon>
        <taxon>Asteraceae</taxon>
        <taxon>Asteroideae</taxon>
        <taxon>Anthemideae</taxon>
        <taxon>Anthemidinae</taxon>
        <taxon>Tanacetum</taxon>
    </lineage>
</organism>
<dbReference type="PANTHER" id="PTHR48475">
    <property type="entry name" value="RIBONUCLEASE H"/>
    <property type="match status" value="1"/>
</dbReference>
<dbReference type="AlphaFoldDB" id="A0A6L2N4P9"/>
<gene>
    <name evidence="2" type="ORF">Tci_053118</name>
</gene>
<protein>
    <recommendedName>
        <fullName evidence="3">Reverse transcriptase domain-containing protein</fullName>
    </recommendedName>
</protein>
<comment type="caution">
    <text evidence="2">The sequence shown here is derived from an EMBL/GenBank/DDBJ whole genome shotgun (WGS) entry which is preliminary data.</text>
</comment>